<evidence type="ECO:0000256" key="1">
    <source>
        <dbReference type="ARBA" id="ARBA00006479"/>
    </source>
</evidence>
<reference evidence="3" key="1">
    <citation type="submission" date="2016-10" db="EMBL/GenBank/DDBJ databases">
        <authorList>
            <person name="Varghese N."/>
            <person name="Submissions S."/>
        </authorList>
    </citation>
    <scope>NUCLEOTIDE SEQUENCE [LARGE SCALE GENOMIC DNA]</scope>
    <source>
        <strain evidence="3">ATCC 23835</strain>
    </source>
</reference>
<protein>
    <submittedName>
        <fullName evidence="2">Glucokinase</fullName>
    </submittedName>
</protein>
<dbReference type="RefSeq" id="WP_090209920.1">
    <property type="nucleotide sequence ID" value="NZ_LT629777.1"/>
</dbReference>
<proteinExistence type="inferred from homology"/>
<dbReference type="Proteomes" id="UP000199524">
    <property type="component" value="Chromosome I"/>
</dbReference>
<keyword evidence="2" id="KW-0808">Transferase</keyword>
<dbReference type="InterPro" id="IPR043129">
    <property type="entry name" value="ATPase_NBD"/>
</dbReference>
<accession>A0A1H1ZH80</accession>
<dbReference type="AlphaFoldDB" id="A0A1H1ZH80"/>
<evidence type="ECO:0000313" key="2">
    <source>
        <dbReference type="EMBL" id="SDT32556.1"/>
    </source>
</evidence>
<keyword evidence="2" id="KW-0418">Kinase</keyword>
<dbReference type="EMBL" id="LT629777">
    <property type="protein sequence ID" value="SDT32556.1"/>
    <property type="molecule type" value="Genomic_DNA"/>
</dbReference>
<dbReference type="PANTHER" id="PTHR18964">
    <property type="entry name" value="ROK (REPRESSOR, ORF, KINASE) FAMILY"/>
    <property type="match status" value="1"/>
</dbReference>
<dbReference type="Gene3D" id="3.30.420.40">
    <property type="match status" value="2"/>
</dbReference>
<dbReference type="Pfam" id="PF00480">
    <property type="entry name" value="ROK"/>
    <property type="match status" value="1"/>
</dbReference>
<dbReference type="SUPFAM" id="SSF53067">
    <property type="entry name" value="Actin-like ATPase domain"/>
    <property type="match status" value="1"/>
</dbReference>
<evidence type="ECO:0000313" key="3">
    <source>
        <dbReference type="Proteomes" id="UP000199524"/>
    </source>
</evidence>
<name>A0A1H1ZH80_9PSED</name>
<gene>
    <name evidence="2" type="ORF">SAMN05216598_5050</name>
</gene>
<organism evidence="2 3">
    <name type="scientific">Pseudomonas asplenii</name>
    <dbReference type="NCBI Taxonomy" id="53407"/>
    <lineage>
        <taxon>Bacteria</taxon>
        <taxon>Pseudomonadati</taxon>
        <taxon>Pseudomonadota</taxon>
        <taxon>Gammaproteobacteria</taxon>
        <taxon>Pseudomonadales</taxon>
        <taxon>Pseudomonadaceae</taxon>
        <taxon>Pseudomonas</taxon>
    </lineage>
</organism>
<dbReference type="InterPro" id="IPR000600">
    <property type="entry name" value="ROK"/>
</dbReference>
<comment type="similarity">
    <text evidence="1">Belongs to the ROK (NagC/XylR) family.</text>
</comment>
<keyword evidence="3" id="KW-1185">Reference proteome</keyword>
<dbReference type="GeneID" id="300209909"/>
<dbReference type="PANTHER" id="PTHR18964:SF149">
    <property type="entry name" value="BIFUNCTIONAL UDP-N-ACETYLGLUCOSAMINE 2-EPIMERASE_N-ACETYLMANNOSAMINE KINASE"/>
    <property type="match status" value="1"/>
</dbReference>
<dbReference type="GO" id="GO:0016301">
    <property type="term" value="F:kinase activity"/>
    <property type="evidence" value="ECO:0007669"/>
    <property type="project" value="UniProtKB-KW"/>
</dbReference>
<sequence length="332" mass="36025">MILVFDVGGTSLRIGCYCEEQHRLVKQIRMDTPNFVNSPLRDRDLVEQLFRTMKDAAEILGLAYDTVVAALPGPVTAEGCVTALPTVLGAKLDRPIQAVALLQTLFDMQNVHVINDITAAGYRYLTPEHHTFHIVSSGSGIGSKLFIDGKPLTGHQGDAGEIGHLLHPLCPKELQCDCGGHGHVGAVSSGRGTLRLFKLRARQQSTAYLDSALGKTTPTYDLLETSSLVDAFQQRDPWTLDVMDDAIRPLAHALAATRAVSGVTSYILLGGFLCALGEPYRKRLADLCTSFFDAGDWNDIIALGYDDDNNGLIGCALYAQGLLRHEHESQPL</sequence>